<reference evidence="1" key="1">
    <citation type="journal article" date="2013" name="Int. J. Syst. Evol. Microbiol.">
        <title>Polycladomyces abyssicola gen. nov., sp. nov., a thermophilic filamentous bacterium isolated from hemipelagic sediment.</title>
        <authorList>
            <person name="Tsubouchi T."/>
            <person name="Shimane Y."/>
            <person name="Mori K."/>
            <person name="Usui K."/>
            <person name="Hiraki T."/>
            <person name="Tame A."/>
            <person name="Uematsu K."/>
            <person name="Maruyama T."/>
            <person name="Hatada Y."/>
        </authorList>
    </citation>
    <scope>NUCLEOTIDE SEQUENCE</scope>
    <source>
        <strain evidence="1">JIR-001</strain>
    </source>
</reference>
<protein>
    <submittedName>
        <fullName evidence="1">Uncharacterized protein</fullName>
    </submittedName>
</protein>
<reference evidence="1" key="2">
    <citation type="journal article" date="2021" name="Microbiol. Resour. Announc.">
        <title>Complete Genome Sequence of Polycladomyces abyssicola JIR-001T, Isolated from Hemipelagic Sediment in Deep Seawater.</title>
        <authorList>
            <person name="Tsubouchi T."/>
            <person name="Kaneko Y."/>
        </authorList>
    </citation>
    <scope>NUCLEOTIDE SEQUENCE</scope>
    <source>
        <strain evidence="1">JIR-001</strain>
    </source>
</reference>
<accession>A0A8D5ZKG2</accession>
<sequence length="140" mass="16074">MSNITLNNINKTRETNQTEIGMKISATWPHVTEKQLLDSDIIALGEVRSIEKEYTQHRDLPFSDFRFHVIQYIKAPKNQSAQKELTITQDGNSKVELSGFPLLKKGQKYLLYLEEVEYKGKNISLWLVGPPDSFSSTMIK</sequence>
<name>A0A8D5ZKG2_9BACL</name>
<evidence type="ECO:0000313" key="1">
    <source>
        <dbReference type="EMBL" id="BCU81464.1"/>
    </source>
</evidence>
<dbReference type="AlphaFoldDB" id="A0A8D5ZKG2"/>
<proteinExistence type="predicted"/>
<dbReference type="KEGG" id="pabs:JIR001_12470"/>
<gene>
    <name evidence="1" type="ORF">JIR001_12470</name>
</gene>
<evidence type="ECO:0000313" key="2">
    <source>
        <dbReference type="Proteomes" id="UP000677436"/>
    </source>
</evidence>
<keyword evidence="2" id="KW-1185">Reference proteome</keyword>
<dbReference type="Proteomes" id="UP000677436">
    <property type="component" value="Chromosome"/>
</dbReference>
<organism evidence="1 2">
    <name type="scientific">Polycladomyces abyssicola</name>
    <dbReference type="NCBI Taxonomy" id="1125966"/>
    <lineage>
        <taxon>Bacteria</taxon>
        <taxon>Bacillati</taxon>
        <taxon>Bacillota</taxon>
        <taxon>Bacilli</taxon>
        <taxon>Bacillales</taxon>
        <taxon>Thermoactinomycetaceae</taxon>
        <taxon>Polycladomyces</taxon>
    </lineage>
</organism>
<dbReference type="EMBL" id="AP024601">
    <property type="protein sequence ID" value="BCU81464.1"/>
    <property type="molecule type" value="Genomic_DNA"/>
</dbReference>
<dbReference type="RefSeq" id="WP_212774694.1">
    <property type="nucleotide sequence ID" value="NZ_AP024601.1"/>
</dbReference>